<evidence type="ECO:0000256" key="6">
    <source>
        <dbReference type="ARBA" id="ARBA00023145"/>
    </source>
</evidence>
<dbReference type="UniPathway" id="UPA00204"/>
<evidence type="ECO:0000256" key="7">
    <source>
        <dbReference type="ARBA" id="ARBA00023315"/>
    </source>
</evidence>
<dbReference type="EC" id="2.3.2.2" evidence="11"/>
<protein>
    <recommendedName>
        <fullName evidence="11">Glutathione hydrolase proenzyme</fullName>
        <ecNumber evidence="11">2.3.2.2</ecNumber>
        <ecNumber evidence="11">3.4.19.13</ecNumber>
    </recommendedName>
    <component>
        <recommendedName>
            <fullName evidence="11">Glutathione hydrolase large chain</fullName>
        </recommendedName>
    </component>
    <component>
        <recommendedName>
            <fullName evidence="11">Glutathione hydrolase small chain</fullName>
        </recommendedName>
    </component>
</protein>
<dbReference type="InterPro" id="IPR029055">
    <property type="entry name" value="Ntn_hydrolases_N"/>
</dbReference>
<dbReference type="Proteomes" id="UP000033393">
    <property type="component" value="Unassembled WGS sequence"/>
</dbReference>
<comment type="PTM">
    <text evidence="11">Cleaved by autocatalysis into a large and a small subunit.</text>
</comment>
<dbReference type="NCBIfam" id="TIGR00066">
    <property type="entry name" value="g_glut_trans"/>
    <property type="match status" value="1"/>
</dbReference>
<dbReference type="GO" id="GO:0006750">
    <property type="term" value="P:glutathione biosynthetic process"/>
    <property type="evidence" value="ECO:0007669"/>
    <property type="project" value="UniProtKB-KW"/>
</dbReference>
<dbReference type="SUPFAM" id="SSF56235">
    <property type="entry name" value="N-terminal nucleophile aminohydrolases (Ntn hydrolases)"/>
    <property type="match status" value="1"/>
</dbReference>
<evidence type="ECO:0000256" key="9">
    <source>
        <dbReference type="PIRSR" id="PIRSR600101-1"/>
    </source>
</evidence>
<dbReference type="GO" id="GO:0036374">
    <property type="term" value="F:glutathione hydrolase activity"/>
    <property type="evidence" value="ECO:0007669"/>
    <property type="project" value="UniProtKB-UniRule"/>
</dbReference>
<evidence type="ECO:0000256" key="8">
    <source>
        <dbReference type="ARBA" id="ARBA00047417"/>
    </source>
</evidence>
<dbReference type="RefSeq" id="WP_052684348.1">
    <property type="nucleotide sequence ID" value="NZ_JYJG01000018.1"/>
</dbReference>
<dbReference type="InterPro" id="IPR051792">
    <property type="entry name" value="GGT_bact"/>
</dbReference>
<accession>A0A0F0H9I8</accession>
<dbReference type="PANTHER" id="PTHR43199">
    <property type="entry name" value="GLUTATHIONE HYDROLASE"/>
    <property type="match status" value="1"/>
</dbReference>
<feature type="chain" id="PRO_5002442199" description="Glutathione hydrolase proenzyme" evidence="13">
    <location>
        <begin position="23"/>
        <end position="590"/>
    </location>
</feature>
<evidence type="ECO:0000256" key="12">
    <source>
        <dbReference type="SAM" id="MobiDB-lite"/>
    </source>
</evidence>
<comment type="caution">
    <text evidence="14">The sequence shown here is derived from an EMBL/GenBank/DDBJ whole genome shotgun (WGS) entry which is preliminary data.</text>
</comment>
<evidence type="ECO:0000256" key="13">
    <source>
        <dbReference type="SAM" id="SignalP"/>
    </source>
</evidence>
<evidence type="ECO:0000313" key="14">
    <source>
        <dbReference type="EMBL" id="KJK52180.1"/>
    </source>
</evidence>
<feature type="binding site" evidence="10">
    <location>
        <position position="104"/>
    </location>
    <ligand>
        <name>L-glutamate</name>
        <dbReference type="ChEBI" id="CHEBI:29985"/>
    </ligand>
</feature>
<evidence type="ECO:0000256" key="4">
    <source>
        <dbReference type="ARBA" id="ARBA00022679"/>
    </source>
</evidence>
<dbReference type="EC" id="3.4.19.13" evidence="11"/>
<feature type="binding site" evidence="10">
    <location>
        <position position="444"/>
    </location>
    <ligand>
        <name>L-glutamate</name>
        <dbReference type="ChEBI" id="CHEBI:29985"/>
    </ligand>
</feature>
<dbReference type="GO" id="GO:0006751">
    <property type="term" value="P:glutathione catabolic process"/>
    <property type="evidence" value="ECO:0007669"/>
    <property type="project" value="UniProtKB-UniRule"/>
</dbReference>
<comment type="catalytic activity">
    <reaction evidence="2 11">
        <text>glutathione + H2O = L-cysteinylglycine + L-glutamate</text>
        <dbReference type="Rhea" id="RHEA:28807"/>
        <dbReference type="ChEBI" id="CHEBI:15377"/>
        <dbReference type="ChEBI" id="CHEBI:29985"/>
        <dbReference type="ChEBI" id="CHEBI:57925"/>
        <dbReference type="ChEBI" id="CHEBI:61694"/>
        <dbReference type="EC" id="3.4.19.13"/>
    </reaction>
</comment>
<reference evidence="14 15" key="1">
    <citation type="submission" date="2015-02" db="EMBL/GenBank/DDBJ databases">
        <authorList>
            <person name="Ju K.-S."/>
            <person name="Doroghazi J.R."/>
            <person name="Metcalf W."/>
        </authorList>
    </citation>
    <scope>NUCLEOTIDE SEQUENCE [LARGE SCALE GENOMIC DNA]</scope>
    <source>
        <strain evidence="14 15">NRRL B-16140</strain>
    </source>
</reference>
<comment type="pathway">
    <text evidence="11">Sulfur metabolism; glutathione metabolism.</text>
</comment>
<evidence type="ECO:0000256" key="11">
    <source>
        <dbReference type="RuleBase" id="RU368036"/>
    </source>
</evidence>
<feature type="region of interest" description="Disordered" evidence="12">
    <location>
        <begin position="380"/>
        <end position="400"/>
    </location>
</feature>
<feature type="binding site" evidence="10">
    <location>
        <position position="490"/>
    </location>
    <ligand>
        <name>L-glutamate</name>
        <dbReference type="ChEBI" id="CHEBI:29985"/>
    </ligand>
</feature>
<keyword evidence="6 11" id="KW-0865">Zymogen</keyword>
<name>A0A0F0H9I8_LENAE</name>
<dbReference type="AlphaFoldDB" id="A0A0F0H9I8"/>
<evidence type="ECO:0000256" key="5">
    <source>
        <dbReference type="ARBA" id="ARBA00022801"/>
    </source>
</evidence>
<dbReference type="eggNOG" id="COG0405">
    <property type="taxonomic scope" value="Bacteria"/>
</dbReference>
<keyword evidence="11" id="KW-0317">Glutathione biosynthesis</keyword>
<dbReference type="OrthoDB" id="9781342at2"/>
<feature type="signal peptide" evidence="13">
    <location>
        <begin position="1"/>
        <end position="22"/>
    </location>
</feature>
<gene>
    <name evidence="14" type="ORF">UK23_04420</name>
</gene>
<dbReference type="Gene3D" id="1.10.246.130">
    <property type="match status" value="1"/>
</dbReference>
<dbReference type="Gene3D" id="3.60.20.40">
    <property type="match status" value="1"/>
</dbReference>
<sequence>MLLRTGMSLVLTTVLLTPTAHAGPATPPRLPEQTGHGGAVSSVDPDATQIGIDVLRRGGNAVDAAVATAAALGVTDPFSAGIGGGGYFVYYDAHTGRVSTLDGRETAPHAADENLFVENGSPLPFAEAMTSGLAVGVPGTPRTWQQALRKWGTTSLREAMAPAQDLARRGFVVDQTFQTQIANNADRFGDFTSTRDLFLPGGKPPAVGSVFRNPELADTYRELARTGLASLHGGPIGRDVVRTVQHPPVMPGATRNVRPGKMSLLDLARYRVEERQATHVGYRGLDVYSTGPSSGGGTTVGEALNILESTDLSKMSDVDHLHRFIEATKLSFADRNRWVGDPRYSRVPTDALLSQRFADSRACLINPGAVLPAPVAAGDPHDPRPCGAAAQASPTRQDAENTTHLVVTDRWGNAVSYTLTVEAEGGSGIVVPGRGFLLNNELTDFSFVPVTPGVPDPNLPGPGKRSRSSMAPTIVLDRGELAFVVGSPGGATIITTVTQILTLHVDRKLSLLDAIRAPRASQRNSAVTPAEAAFLASAQAEGLGRLGHRFSQVADIGAATAIERLPDGRWRAVAEPSRRGGGAARVVRTG</sequence>
<comment type="subunit">
    <text evidence="11">This enzyme consists of two polypeptide chains, which are synthesized in precursor form from a single polypeptide.</text>
</comment>
<evidence type="ECO:0000256" key="1">
    <source>
        <dbReference type="ARBA" id="ARBA00001049"/>
    </source>
</evidence>
<evidence type="ECO:0000256" key="3">
    <source>
        <dbReference type="ARBA" id="ARBA00009381"/>
    </source>
</evidence>
<comment type="catalytic activity">
    <reaction evidence="1 11">
        <text>an S-substituted glutathione + H2O = an S-substituted L-cysteinylglycine + L-glutamate</text>
        <dbReference type="Rhea" id="RHEA:59468"/>
        <dbReference type="ChEBI" id="CHEBI:15377"/>
        <dbReference type="ChEBI" id="CHEBI:29985"/>
        <dbReference type="ChEBI" id="CHEBI:90779"/>
        <dbReference type="ChEBI" id="CHEBI:143103"/>
        <dbReference type="EC" id="3.4.19.13"/>
    </reaction>
</comment>
<keyword evidence="7 11" id="KW-0012">Acyltransferase</keyword>
<keyword evidence="15" id="KW-1185">Reference proteome</keyword>
<keyword evidence="4 11" id="KW-0808">Transferase</keyword>
<dbReference type="InterPro" id="IPR043137">
    <property type="entry name" value="GGT_ssub_C"/>
</dbReference>
<comment type="similarity">
    <text evidence="3 11">Belongs to the gamma-glutamyltransferase family.</text>
</comment>
<evidence type="ECO:0000256" key="2">
    <source>
        <dbReference type="ARBA" id="ARBA00001089"/>
    </source>
</evidence>
<keyword evidence="13" id="KW-0732">Signal</keyword>
<feature type="active site" description="Nucleophile" evidence="9">
    <location>
        <position position="402"/>
    </location>
</feature>
<dbReference type="Pfam" id="PF01019">
    <property type="entry name" value="G_glu_transpept"/>
    <property type="match status" value="1"/>
</dbReference>
<dbReference type="PRINTS" id="PR01210">
    <property type="entry name" value="GGTRANSPTASE"/>
</dbReference>
<dbReference type="PATRIC" id="fig|68170.10.peg.5593"/>
<dbReference type="PANTHER" id="PTHR43199:SF1">
    <property type="entry name" value="GLUTATHIONE HYDROLASE PROENZYME"/>
    <property type="match status" value="1"/>
</dbReference>
<dbReference type="EMBL" id="JYJG01000018">
    <property type="protein sequence ID" value="KJK52180.1"/>
    <property type="molecule type" value="Genomic_DNA"/>
</dbReference>
<dbReference type="GO" id="GO:0103068">
    <property type="term" value="F:leukotriene C4 gamma-glutamyl transferase activity"/>
    <property type="evidence" value="ECO:0007669"/>
    <property type="project" value="UniProtKB-EC"/>
</dbReference>
<feature type="binding site" evidence="10">
    <location>
        <begin position="468"/>
        <end position="469"/>
    </location>
    <ligand>
        <name>L-glutamate</name>
        <dbReference type="ChEBI" id="CHEBI:29985"/>
    </ligand>
</feature>
<evidence type="ECO:0000256" key="10">
    <source>
        <dbReference type="PIRSR" id="PIRSR600101-2"/>
    </source>
</evidence>
<dbReference type="InterPro" id="IPR000101">
    <property type="entry name" value="GGT_peptidase"/>
</dbReference>
<proteinExistence type="inferred from homology"/>
<keyword evidence="5 11" id="KW-0378">Hydrolase</keyword>
<organism evidence="14 15">
    <name type="scientific">Lentzea aerocolonigenes</name>
    <name type="common">Lechevalieria aerocolonigenes</name>
    <name type="synonym">Saccharothrix aerocolonigenes</name>
    <dbReference type="NCBI Taxonomy" id="68170"/>
    <lineage>
        <taxon>Bacteria</taxon>
        <taxon>Bacillati</taxon>
        <taxon>Actinomycetota</taxon>
        <taxon>Actinomycetes</taxon>
        <taxon>Pseudonocardiales</taxon>
        <taxon>Pseudonocardiaceae</taxon>
        <taxon>Lentzea</taxon>
    </lineage>
</organism>
<dbReference type="InterPro" id="IPR043138">
    <property type="entry name" value="GGT_lsub"/>
</dbReference>
<evidence type="ECO:0000313" key="15">
    <source>
        <dbReference type="Proteomes" id="UP000033393"/>
    </source>
</evidence>
<feature type="region of interest" description="Disordered" evidence="12">
    <location>
        <begin position="20"/>
        <end position="44"/>
    </location>
</feature>
<comment type="catalytic activity">
    <reaction evidence="8 11">
        <text>an N-terminal (5-L-glutamyl)-[peptide] + an alpha-amino acid = 5-L-glutamyl amino acid + an N-terminal L-alpha-aminoacyl-[peptide]</text>
        <dbReference type="Rhea" id="RHEA:23904"/>
        <dbReference type="Rhea" id="RHEA-COMP:9780"/>
        <dbReference type="Rhea" id="RHEA-COMP:9795"/>
        <dbReference type="ChEBI" id="CHEBI:77644"/>
        <dbReference type="ChEBI" id="CHEBI:78597"/>
        <dbReference type="ChEBI" id="CHEBI:78599"/>
        <dbReference type="ChEBI" id="CHEBI:78608"/>
        <dbReference type="EC" id="2.3.2.2"/>
    </reaction>
</comment>